<reference evidence="6 7" key="1">
    <citation type="submission" date="2017-02" db="EMBL/GenBank/DDBJ databases">
        <title>Genomic diversity within the haloalkaliphilic genus Thioalkalivibrio.</title>
        <authorList>
            <person name="Ahn A.-C."/>
            <person name="Meier-Kolthoff J."/>
            <person name="Overmars L."/>
            <person name="Richter M."/>
            <person name="Woyke T."/>
            <person name="Sorokin D.Y."/>
            <person name="Muyzer G."/>
        </authorList>
    </citation>
    <scope>NUCLEOTIDE SEQUENCE [LARGE SCALE GENOMIC DNA]</scope>
    <source>
        <strain evidence="6 7">ALJD</strain>
    </source>
</reference>
<dbReference type="PROSITE" id="PS50977">
    <property type="entry name" value="HTH_TETR_2"/>
    <property type="match status" value="1"/>
</dbReference>
<comment type="caution">
    <text evidence="6">The sequence shown here is derived from an EMBL/GenBank/DDBJ whole genome shotgun (WGS) entry which is preliminary data.</text>
</comment>
<feature type="domain" description="HTH tetR-type" evidence="5">
    <location>
        <begin position="16"/>
        <end position="76"/>
    </location>
</feature>
<dbReference type="PANTHER" id="PTHR30055:SF234">
    <property type="entry name" value="HTH-TYPE TRANSCRIPTIONAL REGULATOR BETI"/>
    <property type="match status" value="1"/>
</dbReference>
<organism evidence="6 7">
    <name type="scientific">Thioalkalivibrio denitrificans</name>
    <dbReference type="NCBI Taxonomy" id="108003"/>
    <lineage>
        <taxon>Bacteria</taxon>
        <taxon>Pseudomonadati</taxon>
        <taxon>Pseudomonadota</taxon>
        <taxon>Gammaproteobacteria</taxon>
        <taxon>Chromatiales</taxon>
        <taxon>Ectothiorhodospiraceae</taxon>
        <taxon>Thioalkalivibrio</taxon>
    </lineage>
</organism>
<evidence type="ECO:0000256" key="4">
    <source>
        <dbReference type="PROSITE-ProRule" id="PRU00335"/>
    </source>
</evidence>
<dbReference type="InterPro" id="IPR036271">
    <property type="entry name" value="Tet_transcr_reg_TetR-rel_C_sf"/>
</dbReference>
<evidence type="ECO:0000256" key="1">
    <source>
        <dbReference type="ARBA" id="ARBA00023015"/>
    </source>
</evidence>
<sequence>MSQVKSRTRATAERSAAAKEQVMQAALRLFTRQGYFNTSIPDIVRESAVSTGSIYHRFSDKEGIARSLYDSLVERMQAAFTDIEARHRSAHDRCRAVIELLFRLTEEEPEVMRFMLFSRHGEFIPDLAPVCSSRPFVQMREMVSAGMKTGEVRTMAPIVAAASVFGGTLRLIQLRLDGVLDKPLTEYLDEIWACAWRSVAN</sequence>
<dbReference type="GO" id="GO:0003700">
    <property type="term" value="F:DNA-binding transcription factor activity"/>
    <property type="evidence" value="ECO:0007669"/>
    <property type="project" value="TreeGrafter"/>
</dbReference>
<dbReference type="SUPFAM" id="SSF48498">
    <property type="entry name" value="Tetracyclin repressor-like, C-terminal domain"/>
    <property type="match status" value="1"/>
</dbReference>
<dbReference type="InterPro" id="IPR050109">
    <property type="entry name" value="HTH-type_TetR-like_transc_reg"/>
</dbReference>
<protein>
    <submittedName>
        <fullName evidence="6">TetR family transcriptional regulator</fullName>
    </submittedName>
</protein>
<dbReference type="OrthoDB" id="5816932at2"/>
<dbReference type="GO" id="GO:0000976">
    <property type="term" value="F:transcription cis-regulatory region binding"/>
    <property type="evidence" value="ECO:0007669"/>
    <property type="project" value="TreeGrafter"/>
</dbReference>
<evidence type="ECO:0000259" key="5">
    <source>
        <dbReference type="PROSITE" id="PS50977"/>
    </source>
</evidence>
<evidence type="ECO:0000256" key="3">
    <source>
        <dbReference type="ARBA" id="ARBA00023163"/>
    </source>
</evidence>
<name>A0A1V3NVD0_9GAMM</name>
<keyword evidence="2 4" id="KW-0238">DNA-binding</keyword>
<dbReference type="STRING" id="108003.B1C78_01220"/>
<evidence type="ECO:0000313" key="6">
    <source>
        <dbReference type="EMBL" id="OOG28686.1"/>
    </source>
</evidence>
<dbReference type="InterPro" id="IPR009057">
    <property type="entry name" value="Homeodomain-like_sf"/>
</dbReference>
<evidence type="ECO:0000313" key="7">
    <source>
        <dbReference type="Proteomes" id="UP000189462"/>
    </source>
</evidence>
<dbReference type="EMBL" id="MVBK01000005">
    <property type="protein sequence ID" value="OOG28686.1"/>
    <property type="molecule type" value="Genomic_DNA"/>
</dbReference>
<dbReference type="Gene3D" id="1.10.357.10">
    <property type="entry name" value="Tetracycline Repressor, domain 2"/>
    <property type="match status" value="1"/>
</dbReference>
<dbReference type="PROSITE" id="PS01081">
    <property type="entry name" value="HTH_TETR_1"/>
    <property type="match status" value="1"/>
</dbReference>
<dbReference type="AlphaFoldDB" id="A0A1V3NVD0"/>
<dbReference type="InterPro" id="IPR001647">
    <property type="entry name" value="HTH_TetR"/>
</dbReference>
<keyword evidence="7" id="KW-1185">Reference proteome</keyword>
<dbReference type="InterPro" id="IPR023772">
    <property type="entry name" value="DNA-bd_HTH_TetR-type_CS"/>
</dbReference>
<keyword evidence="3" id="KW-0804">Transcription</keyword>
<accession>A0A1V3NVD0</accession>
<dbReference type="Proteomes" id="UP000189462">
    <property type="component" value="Unassembled WGS sequence"/>
</dbReference>
<dbReference type="SUPFAM" id="SSF46689">
    <property type="entry name" value="Homeodomain-like"/>
    <property type="match status" value="1"/>
</dbReference>
<dbReference type="PRINTS" id="PR00455">
    <property type="entry name" value="HTHTETR"/>
</dbReference>
<keyword evidence="1" id="KW-0805">Transcription regulation</keyword>
<gene>
    <name evidence="6" type="ORF">B1C78_01220</name>
</gene>
<proteinExistence type="predicted"/>
<dbReference type="Pfam" id="PF00440">
    <property type="entry name" value="TetR_N"/>
    <property type="match status" value="1"/>
</dbReference>
<evidence type="ECO:0000256" key="2">
    <source>
        <dbReference type="ARBA" id="ARBA00023125"/>
    </source>
</evidence>
<feature type="DNA-binding region" description="H-T-H motif" evidence="4">
    <location>
        <begin position="39"/>
        <end position="58"/>
    </location>
</feature>
<dbReference type="PANTHER" id="PTHR30055">
    <property type="entry name" value="HTH-TYPE TRANSCRIPTIONAL REGULATOR RUTR"/>
    <property type="match status" value="1"/>
</dbReference>